<evidence type="ECO:0000313" key="1">
    <source>
        <dbReference type="EMBL" id="CAK5057264.1"/>
    </source>
</evidence>
<protein>
    <submittedName>
        <fullName evidence="1">Uncharacterized protein</fullName>
    </submittedName>
</protein>
<proteinExistence type="predicted"/>
<dbReference type="Proteomes" id="UP001497535">
    <property type="component" value="Unassembled WGS sequence"/>
</dbReference>
<gene>
    <name evidence="1" type="ORF">MENTE1834_LOCUS15151</name>
</gene>
<comment type="caution">
    <text evidence="1">The sequence shown here is derived from an EMBL/GenBank/DDBJ whole genome shotgun (WGS) entry which is preliminary data.</text>
</comment>
<keyword evidence="2" id="KW-1185">Reference proteome</keyword>
<sequence length="79" mass="9404">MVAVINLTCLSFPNFKLSDRAEKVEIRQVYDTKYINYQIGNIFNPKMKFSFNIEEFRGEAIFHTHFDRLKIEKVKILSD</sequence>
<evidence type="ECO:0000313" key="2">
    <source>
        <dbReference type="Proteomes" id="UP001497535"/>
    </source>
</evidence>
<accession>A0ACB0YQH0</accession>
<name>A0ACB0YQH0_MELEN</name>
<organism evidence="1 2">
    <name type="scientific">Meloidogyne enterolobii</name>
    <name type="common">Root-knot nematode worm</name>
    <name type="synonym">Meloidogyne mayaguensis</name>
    <dbReference type="NCBI Taxonomy" id="390850"/>
    <lineage>
        <taxon>Eukaryota</taxon>
        <taxon>Metazoa</taxon>
        <taxon>Ecdysozoa</taxon>
        <taxon>Nematoda</taxon>
        <taxon>Chromadorea</taxon>
        <taxon>Rhabditida</taxon>
        <taxon>Tylenchina</taxon>
        <taxon>Tylenchomorpha</taxon>
        <taxon>Tylenchoidea</taxon>
        <taxon>Meloidogynidae</taxon>
        <taxon>Meloidogyninae</taxon>
        <taxon>Meloidogyne</taxon>
    </lineage>
</organism>
<dbReference type="EMBL" id="CAVMJV010000016">
    <property type="protein sequence ID" value="CAK5057264.1"/>
    <property type="molecule type" value="Genomic_DNA"/>
</dbReference>
<reference evidence="1" key="1">
    <citation type="submission" date="2023-11" db="EMBL/GenBank/DDBJ databases">
        <authorList>
            <person name="Poullet M."/>
        </authorList>
    </citation>
    <scope>NUCLEOTIDE SEQUENCE</scope>
    <source>
        <strain evidence="1">E1834</strain>
    </source>
</reference>